<name>A0ABQ9XS32_9EUKA</name>
<keyword evidence="2" id="KW-1185">Reference proteome</keyword>
<comment type="caution">
    <text evidence="1">The sequence shown here is derived from an EMBL/GenBank/DDBJ whole genome shotgun (WGS) entry which is preliminary data.</text>
</comment>
<dbReference type="EMBL" id="JARBJD010000088">
    <property type="protein sequence ID" value="KAK2953652.1"/>
    <property type="molecule type" value="Genomic_DNA"/>
</dbReference>
<evidence type="ECO:0000313" key="1">
    <source>
        <dbReference type="EMBL" id="KAK2953652.1"/>
    </source>
</evidence>
<protein>
    <submittedName>
        <fullName evidence="1">Uncharacterized protein</fullName>
    </submittedName>
</protein>
<reference evidence="1 2" key="1">
    <citation type="journal article" date="2022" name="bioRxiv">
        <title>Genomics of Preaxostyla Flagellates Illuminates Evolutionary Transitions and the Path Towards Mitochondrial Loss.</title>
        <authorList>
            <person name="Novak L.V.F."/>
            <person name="Treitli S.C."/>
            <person name="Pyrih J."/>
            <person name="Halakuc P."/>
            <person name="Pipaliya S.V."/>
            <person name="Vacek V."/>
            <person name="Brzon O."/>
            <person name="Soukal P."/>
            <person name="Eme L."/>
            <person name="Dacks J.B."/>
            <person name="Karnkowska A."/>
            <person name="Elias M."/>
            <person name="Hampl V."/>
        </authorList>
    </citation>
    <scope>NUCLEOTIDE SEQUENCE [LARGE SCALE GENOMIC DNA]</scope>
    <source>
        <strain evidence="1">NAU3</strain>
        <tissue evidence="1">Gut</tissue>
    </source>
</reference>
<gene>
    <name evidence="1" type="ORF">BLNAU_11373</name>
</gene>
<dbReference type="Proteomes" id="UP001281761">
    <property type="component" value="Unassembled WGS sequence"/>
</dbReference>
<proteinExistence type="predicted"/>
<accession>A0ABQ9XS32</accession>
<organism evidence="1 2">
    <name type="scientific">Blattamonas nauphoetae</name>
    <dbReference type="NCBI Taxonomy" id="2049346"/>
    <lineage>
        <taxon>Eukaryota</taxon>
        <taxon>Metamonada</taxon>
        <taxon>Preaxostyla</taxon>
        <taxon>Oxymonadida</taxon>
        <taxon>Blattamonas</taxon>
    </lineage>
</organism>
<sequence>MPEFNRNISGNQILFQLVPTRDGSCNGFSESIVPLLTSSNEELATSTLSLLDQVVRTSTKDNRFAFLETGFFARLPKSFFEQEIHLLAQPELLLIRIVQWFSLFSHPLDTISVCYQRRLSMESFQKIFIGKFFHPIRPFLEFICKHRHRIDNPSTFDFFTDLIGTMITNSPYLQPMTQIVLSSSVALTFTDCLISFEKRTVVEPLLQHLLSGFYQWQGLSPDVQKRGRQLMDKLCKEGLSDVSELHLQSPQFGFIAIREVSKGAQVIDKLGGNTSFHGRNYY</sequence>
<evidence type="ECO:0000313" key="2">
    <source>
        <dbReference type="Proteomes" id="UP001281761"/>
    </source>
</evidence>